<evidence type="ECO:0000313" key="2">
    <source>
        <dbReference type="Proteomes" id="UP001148838"/>
    </source>
</evidence>
<evidence type="ECO:0000313" key="1">
    <source>
        <dbReference type="EMBL" id="KAJ4428097.1"/>
    </source>
</evidence>
<dbReference type="InterPro" id="IPR036397">
    <property type="entry name" value="RNaseH_sf"/>
</dbReference>
<gene>
    <name evidence="1" type="ORF">ANN_24111</name>
</gene>
<keyword evidence="2" id="KW-1185">Reference proteome</keyword>
<dbReference type="Proteomes" id="UP001148838">
    <property type="component" value="Unassembled WGS sequence"/>
</dbReference>
<comment type="caution">
    <text evidence="1">The sequence shown here is derived from an EMBL/GenBank/DDBJ whole genome shotgun (WGS) entry which is preliminary data.</text>
</comment>
<dbReference type="EMBL" id="JAJSOF020000037">
    <property type="protein sequence ID" value="KAJ4428097.1"/>
    <property type="molecule type" value="Genomic_DNA"/>
</dbReference>
<protein>
    <submittedName>
        <fullName evidence="1">Uncharacterized protein</fullName>
    </submittedName>
</protein>
<organism evidence="1 2">
    <name type="scientific">Periplaneta americana</name>
    <name type="common">American cockroach</name>
    <name type="synonym">Blatta americana</name>
    <dbReference type="NCBI Taxonomy" id="6978"/>
    <lineage>
        <taxon>Eukaryota</taxon>
        <taxon>Metazoa</taxon>
        <taxon>Ecdysozoa</taxon>
        <taxon>Arthropoda</taxon>
        <taxon>Hexapoda</taxon>
        <taxon>Insecta</taxon>
        <taxon>Pterygota</taxon>
        <taxon>Neoptera</taxon>
        <taxon>Polyneoptera</taxon>
        <taxon>Dictyoptera</taxon>
        <taxon>Blattodea</taxon>
        <taxon>Blattoidea</taxon>
        <taxon>Blattidae</taxon>
        <taxon>Blattinae</taxon>
        <taxon>Periplaneta</taxon>
    </lineage>
</organism>
<sequence>MKWPPPSPEFTHCEFWLLGMLKDRVYATDLRERITDVIVVIPQEMCIQALHTTWERFLANGKHDSEEEEKF</sequence>
<proteinExistence type="predicted"/>
<name>A0ABQ8S278_PERAM</name>
<dbReference type="Gene3D" id="3.30.420.10">
    <property type="entry name" value="Ribonuclease H-like superfamily/Ribonuclease H"/>
    <property type="match status" value="1"/>
</dbReference>
<reference evidence="1 2" key="1">
    <citation type="journal article" date="2022" name="Allergy">
        <title>Genome assembly and annotation of Periplaneta americana reveal a comprehensive cockroach allergen profile.</title>
        <authorList>
            <person name="Wang L."/>
            <person name="Xiong Q."/>
            <person name="Saelim N."/>
            <person name="Wang L."/>
            <person name="Nong W."/>
            <person name="Wan A.T."/>
            <person name="Shi M."/>
            <person name="Liu X."/>
            <person name="Cao Q."/>
            <person name="Hui J.H.L."/>
            <person name="Sookrung N."/>
            <person name="Leung T.F."/>
            <person name="Tungtrongchitr A."/>
            <person name="Tsui S.K.W."/>
        </authorList>
    </citation>
    <scope>NUCLEOTIDE SEQUENCE [LARGE SCALE GENOMIC DNA]</scope>
    <source>
        <strain evidence="1">PWHHKU_190912</strain>
    </source>
</reference>
<accession>A0ABQ8S278</accession>